<gene>
    <name evidence="1" type="ORF">CCAL9337_02525</name>
</gene>
<comment type="caution">
    <text evidence="1">The sequence shown here is derived from an EMBL/GenBank/DDBJ whole genome shotgun (WGS) entry which is preliminary data.</text>
</comment>
<accession>A0AAW3ZUL6</accession>
<dbReference type="RefSeq" id="WP_170015567.1">
    <property type="nucleotide sequence ID" value="NZ_CP012545.1"/>
</dbReference>
<protein>
    <submittedName>
        <fullName evidence="1">Uncharacterized protein</fullName>
    </submittedName>
</protein>
<dbReference type="Proteomes" id="UP000650616">
    <property type="component" value="Unassembled WGS sequence"/>
</dbReference>
<organism evidence="1 2">
    <name type="scientific">Campylobacter californiensis</name>
    <dbReference type="NCBI Taxonomy" id="1032243"/>
    <lineage>
        <taxon>Bacteria</taxon>
        <taxon>Pseudomonadati</taxon>
        <taxon>Campylobacterota</taxon>
        <taxon>Epsilonproteobacteria</taxon>
        <taxon>Campylobacterales</taxon>
        <taxon>Campylobacteraceae</taxon>
        <taxon>Campylobacter</taxon>
    </lineage>
</organism>
<keyword evidence="2" id="KW-1185">Reference proteome</keyword>
<evidence type="ECO:0000313" key="1">
    <source>
        <dbReference type="EMBL" id="MBE3607606.1"/>
    </source>
</evidence>
<name>A0AAW3ZUL6_9BACT</name>
<proteinExistence type="predicted"/>
<dbReference type="EMBL" id="LIWG01000002">
    <property type="protein sequence ID" value="MBE3607606.1"/>
    <property type="molecule type" value="Genomic_DNA"/>
</dbReference>
<reference evidence="1 2" key="1">
    <citation type="submission" date="2015-08" db="EMBL/GenBank/DDBJ databases">
        <title>Comparative genomics of the Campylobacter concisus group.</title>
        <authorList>
            <person name="Yee E."/>
            <person name="Chapman M.H."/>
            <person name="Huynh S."/>
            <person name="Bono J.L."/>
            <person name="On S.L."/>
            <person name="St Leger J."/>
            <person name="Foster G."/>
            <person name="Parker C.T."/>
            <person name="Miller W.G."/>
        </authorList>
    </citation>
    <scope>NUCLEOTIDE SEQUENCE [LARGE SCALE GENOMIC DNA]</scope>
    <source>
        <strain evidence="1 2">RM9337</strain>
    </source>
</reference>
<sequence>MKEDFSQRIKKPKPGQRLYEDINLYKISDKIRLIADLTNGRFFTRQNKDKADCLKINEHIHKNRNTT</sequence>
<dbReference type="AlphaFoldDB" id="A0AAW3ZUL6"/>
<evidence type="ECO:0000313" key="2">
    <source>
        <dbReference type="Proteomes" id="UP000650616"/>
    </source>
</evidence>